<accession>A0A9N8YN67</accession>
<proteinExistence type="predicted"/>
<evidence type="ECO:0000256" key="1">
    <source>
        <dbReference type="SAM" id="MobiDB-lite"/>
    </source>
</evidence>
<gene>
    <name evidence="2" type="ORF">FMOSSE_LOCUS787</name>
</gene>
<feature type="region of interest" description="Disordered" evidence="1">
    <location>
        <begin position="1"/>
        <end position="27"/>
    </location>
</feature>
<dbReference type="EMBL" id="CAJVPP010000082">
    <property type="protein sequence ID" value="CAG8440707.1"/>
    <property type="molecule type" value="Genomic_DNA"/>
</dbReference>
<reference evidence="2" key="1">
    <citation type="submission" date="2021-06" db="EMBL/GenBank/DDBJ databases">
        <authorList>
            <person name="Kallberg Y."/>
            <person name="Tangrot J."/>
            <person name="Rosling A."/>
        </authorList>
    </citation>
    <scope>NUCLEOTIDE SEQUENCE</scope>
    <source>
        <strain evidence="2">87-6 pot B 2015</strain>
    </source>
</reference>
<evidence type="ECO:0000313" key="3">
    <source>
        <dbReference type="Proteomes" id="UP000789375"/>
    </source>
</evidence>
<name>A0A9N8YN67_FUNMO</name>
<sequence>MSTIIRNKKQSETETIPEHTTSTLPGDKLPKEECLKLSLDELAVFKEALNYVVVRTSPNSVNDIEILYPINIPKEFVVNPELEKVEIIKDDKKDVVNQIVNIPELSGEEEPILHAIYSKQVIRNGDSPLYHCILRQVYNDFIIGEAKRISLVGEPLIIIHTLQMETELRRTGTFSNTWHFDFEGRDYRWKPTLFGSKDSDLICEIIEYDLSSVIKRKKKKEVVATLKRKHEDWNMIGDLCILTNAWRDVRDHRSLEIVLVLCCLIMLDIIES</sequence>
<organism evidence="2 3">
    <name type="scientific">Funneliformis mosseae</name>
    <name type="common">Endomycorrhizal fungus</name>
    <name type="synonym">Glomus mosseae</name>
    <dbReference type="NCBI Taxonomy" id="27381"/>
    <lineage>
        <taxon>Eukaryota</taxon>
        <taxon>Fungi</taxon>
        <taxon>Fungi incertae sedis</taxon>
        <taxon>Mucoromycota</taxon>
        <taxon>Glomeromycotina</taxon>
        <taxon>Glomeromycetes</taxon>
        <taxon>Glomerales</taxon>
        <taxon>Glomeraceae</taxon>
        <taxon>Funneliformis</taxon>
    </lineage>
</organism>
<evidence type="ECO:0000313" key="2">
    <source>
        <dbReference type="EMBL" id="CAG8440707.1"/>
    </source>
</evidence>
<comment type="caution">
    <text evidence="2">The sequence shown here is derived from an EMBL/GenBank/DDBJ whole genome shotgun (WGS) entry which is preliminary data.</text>
</comment>
<keyword evidence="3" id="KW-1185">Reference proteome</keyword>
<dbReference type="AlphaFoldDB" id="A0A9N8YN67"/>
<protein>
    <submittedName>
        <fullName evidence="2">11553_t:CDS:1</fullName>
    </submittedName>
</protein>
<dbReference type="Proteomes" id="UP000789375">
    <property type="component" value="Unassembled WGS sequence"/>
</dbReference>